<dbReference type="PANTHER" id="PTHR12636:SF5">
    <property type="entry name" value="RIBOSOMAL RNA SMALL SUBUNIT METHYLTRANSFERASE NEP1"/>
    <property type="match status" value="1"/>
</dbReference>
<comment type="similarity">
    <text evidence="1 9">Belongs to the class IV-like SAM-binding methyltransferase superfamily. RNA methyltransferase NEP1 family.</text>
</comment>
<keyword evidence="11" id="KW-1185">Reference proteome</keyword>
<dbReference type="InterPro" id="IPR023503">
    <property type="entry name" value="Ribosome_NEP1_arc"/>
</dbReference>
<dbReference type="GO" id="GO:0019843">
    <property type="term" value="F:rRNA binding"/>
    <property type="evidence" value="ECO:0007669"/>
    <property type="project" value="UniProtKB-UniRule"/>
</dbReference>
<dbReference type="InterPro" id="IPR029026">
    <property type="entry name" value="tRNA_m1G_MTases_N"/>
</dbReference>
<dbReference type="CDD" id="cd18088">
    <property type="entry name" value="Nep1-like"/>
    <property type="match status" value="1"/>
</dbReference>
<dbReference type="AlphaFoldDB" id="E8RAB9"/>
<comment type="function">
    <text evidence="9">Methyltransferase involved in ribosomal biogenesis. Specifically catalyzes the N1-methylation of the pseudouridine corresponding to position 914 in M.jannaschii 16S rRNA.</text>
</comment>
<dbReference type="InterPro" id="IPR005304">
    <property type="entry name" value="Rbsml_bgen_MeTrfase_EMG1/NEP1"/>
</dbReference>
<dbReference type="NCBIfam" id="NF003206">
    <property type="entry name" value="PRK04171.2-1"/>
    <property type="match status" value="1"/>
</dbReference>
<keyword evidence="6 9" id="KW-0949">S-adenosyl-L-methionine</keyword>
<dbReference type="GeneID" id="10153834"/>
<reference evidence="11" key="1">
    <citation type="submission" date="2010-11" db="EMBL/GenBank/DDBJ databases">
        <title>The complete genome of Desulfurococcus mucosus DSM 2162.</title>
        <authorList>
            <consortium name="US DOE Joint Genome Institute (JGI-PGF)"/>
            <person name="Lucas S."/>
            <person name="Copeland A."/>
            <person name="Lapidus A."/>
            <person name="Bruce D."/>
            <person name="Goodwin L."/>
            <person name="Pitluck S."/>
            <person name="Kyrpides N."/>
            <person name="Mavromatis K."/>
            <person name="Pagani I."/>
            <person name="Ivanova N."/>
            <person name="Ovchinnikova G."/>
            <person name="Chertkov O."/>
            <person name="Held B."/>
            <person name="Brettin T."/>
            <person name="Detter J.C."/>
            <person name="Tapia R."/>
            <person name="Han C."/>
            <person name="Land M."/>
            <person name="Hauser L."/>
            <person name="Markowitz V."/>
            <person name="Cheng J.-F."/>
            <person name="Hugenholtz P."/>
            <person name="Woyke T."/>
            <person name="Wu D."/>
            <person name="Wirth R."/>
            <person name="Bilek Y."/>
            <person name="Hader T."/>
            <person name="Klenk H.-P."/>
            <person name="Eisen J.A."/>
        </authorList>
    </citation>
    <scope>NUCLEOTIDE SEQUENCE [LARGE SCALE GENOMIC DNA]</scope>
    <source>
        <strain evidence="11">ATCC 35584 / DSM 2162 / JCM 9187 / O7/1</strain>
    </source>
</reference>
<reference evidence="10 11" key="2">
    <citation type="journal article" date="2011" name="Stand. Genomic Sci.">
        <title>Complete genome sequence of Desulfurococcus mucosus type strain (O7/1).</title>
        <authorList>
            <person name="Wirth R."/>
            <person name="Chertkov O."/>
            <person name="Held B."/>
            <person name="Lapidus A."/>
            <person name="Nolan M."/>
            <person name="Lucas S."/>
            <person name="Hammon N."/>
            <person name="Deshpande S."/>
            <person name="Cheng J.F."/>
            <person name="Tapia R."/>
            <person name="Han C."/>
            <person name="Goodwin L."/>
            <person name="Pitluck S."/>
            <person name="Liolios K."/>
            <person name="Ioanna P."/>
            <person name="Ivanova N."/>
            <person name="Mavromatis K."/>
            <person name="Mikhailova N."/>
            <person name="Pati A."/>
            <person name="Chen A."/>
            <person name="Palaniappan K."/>
            <person name="Land M."/>
            <person name="Hauser L."/>
            <person name="Chang Y.J."/>
            <person name="Jeffries C.D."/>
            <person name="Bilek Y."/>
            <person name="Hader T."/>
            <person name="Rohde M."/>
            <person name="Spring S."/>
            <person name="Sikorski J."/>
            <person name="Goker M."/>
            <person name="Woyke T."/>
            <person name="Bristow J."/>
            <person name="Eisen J.A."/>
            <person name="Markowitz V."/>
            <person name="Hugenholtz P."/>
            <person name="Kyrpides N.C."/>
            <person name="Klenk H.P."/>
        </authorList>
    </citation>
    <scope>NUCLEOTIDE SEQUENCE [LARGE SCALE GENOMIC DNA]</scope>
    <source>
        <strain evidence="11">ATCC 35584 / DSM 2162 / JCM 9187 / O7/1</strain>
    </source>
</reference>
<evidence type="ECO:0000256" key="8">
    <source>
        <dbReference type="ARBA" id="ARBA00022884"/>
    </source>
</evidence>
<evidence type="ECO:0000256" key="7">
    <source>
        <dbReference type="ARBA" id="ARBA00022730"/>
    </source>
</evidence>
<accession>E8RAB9</accession>
<organism evidence="10 11">
    <name type="scientific">Desulfurococcus mucosus (strain ATCC 35584 / DSM 2162 / JCM 9187 / O7/1)</name>
    <dbReference type="NCBI Taxonomy" id="765177"/>
    <lineage>
        <taxon>Archaea</taxon>
        <taxon>Thermoproteota</taxon>
        <taxon>Thermoprotei</taxon>
        <taxon>Desulfurococcales</taxon>
        <taxon>Desulfurococcaceae</taxon>
        <taxon>Desulfurococcus</taxon>
    </lineage>
</organism>
<evidence type="ECO:0000313" key="11">
    <source>
        <dbReference type="Proteomes" id="UP000001068"/>
    </source>
</evidence>
<dbReference type="GO" id="GO:0070037">
    <property type="term" value="F:rRNA (pseudouridine) methyltransferase activity"/>
    <property type="evidence" value="ECO:0007669"/>
    <property type="project" value="UniProtKB-UniRule"/>
</dbReference>
<dbReference type="EC" id="2.1.1.-" evidence="9"/>
<dbReference type="STRING" id="765177.Desmu_1123"/>
<dbReference type="HOGENOM" id="CLU_055846_1_3_2"/>
<feature type="binding site" evidence="9">
    <location>
        <position position="182"/>
    </location>
    <ligand>
        <name>S-adenosyl-L-methionine</name>
        <dbReference type="ChEBI" id="CHEBI:59789"/>
    </ligand>
</feature>
<keyword evidence="4 9" id="KW-0489">Methyltransferase</keyword>
<evidence type="ECO:0000313" key="10">
    <source>
        <dbReference type="EMBL" id="ADV65425.1"/>
    </source>
</evidence>
<feature type="site" description="Interaction with substrate rRNA" evidence="9">
    <location>
        <position position="111"/>
    </location>
</feature>
<comment type="subunit">
    <text evidence="9">Homodimer.</text>
</comment>
<dbReference type="RefSeq" id="WP_013562647.1">
    <property type="nucleotide sequence ID" value="NC_014961.1"/>
</dbReference>
<dbReference type="eggNOG" id="arCOG04122">
    <property type="taxonomic scope" value="Archaea"/>
</dbReference>
<dbReference type="KEGG" id="dmu:Desmu_1123"/>
<name>E8RAB9_DESM0</name>
<sequence precursor="true">MSGKLKIILLEASLETVPASIAAHPAVVKSAARRGKKPTDILLDVSIHYHAMKRLPLKHKRGRPDIVHVSLLEALESPLNKAGMMEIYVHTLNGHAILINPSTRIPRNYNRFTGLMEQLFKEGSIPPGSANPLLRVETMPLERLLEAAGARGLILLREACEPHRVEDVAREALEEGLAVGVGGFPHGDFEEETLRHASRCYSIHREPLATWIVVSRVIAGAERVLGVLS</sequence>
<feature type="site" description="Stabilizes Arg-xx" evidence="9">
    <location>
        <position position="65"/>
    </location>
</feature>
<dbReference type="Gene3D" id="3.40.1280.10">
    <property type="match status" value="1"/>
</dbReference>
<dbReference type="PANTHER" id="PTHR12636">
    <property type="entry name" value="NEP1/MRA1"/>
    <property type="match status" value="1"/>
</dbReference>
<feature type="site" description="Interaction with substrate rRNA" evidence="9">
    <location>
        <position position="107"/>
    </location>
</feature>
<feature type="site" description="Interaction with substrate rRNA" evidence="9">
    <location>
        <position position="63"/>
    </location>
</feature>
<evidence type="ECO:0000256" key="2">
    <source>
        <dbReference type="ARBA" id="ARBA00022517"/>
    </source>
</evidence>
<keyword evidence="8 9" id="KW-0694">RNA-binding</keyword>
<keyword evidence="3 9" id="KW-0698">rRNA processing</keyword>
<protein>
    <recommendedName>
        <fullName evidence="9">Ribosomal RNA small subunit methyltransferase Nep1</fullName>
        <ecNumber evidence="9">2.1.1.-</ecNumber>
    </recommendedName>
    <alternativeName>
        <fullName evidence="9">16S rRNA (pseudouridine-N1-)-methyltransferase Nep1</fullName>
    </alternativeName>
</protein>
<comment type="catalytic activity">
    <reaction evidence="9">
        <text>a pseudouridine in rRNA + S-adenosyl-L-methionine = an N(1)-methylpseudouridine in rRNA + S-adenosyl-L-homocysteine + H(+)</text>
        <dbReference type="Rhea" id="RHEA:46696"/>
        <dbReference type="Rhea" id="RHEA-COMP:11634"/>
        <dbReference type="Rhea" id="RHEA-COMP:13933"/>
        <dbReference type="ChEBI" id="CHEBI:15378"/>
        <dbReference type="ChEBI" id="CHEBI:57856"/>
        <dbReference type="ChEBI" id="CHEBI:59789"/>
        <dbReference type="ChEBI" id="CHEBI:65314"/>
        <dbReference type="ChEBI" id="CHEBI:74890"/>
    </reaction>
</comment>
<proteinExistence type="inferred from homology"/>
<feature type="binding site" evidence="9">
    <location>
        <begin position="203"/>
        <end position="208"/>
    </location>
    <ligand>
        <name>S-adenosyl-L-methionine</name>
        <dbReference type="ChEBI" id="CHEBI:59789"/>
    </ligand>
</feature>
<dbReference type="SUPFAM" id="SSF75217">
    <property type="entry name" value="alpha/beta knot"/>
    <property type="match status" value="1"/>
</dbReference>
<dbReference type="Pfam" id="PF03587">
    <property type="entry name" value="EMG1"/>
    <property type="match status" value="1"/>
</dbReference>
<keyword evidence="7 9" id="KW-0699">rRNA-binding</keyword>
<evidence type="ECO:0000256" key="4">
    <source>
        <dbReference type="ARBA" id="ARBA00022603"/>
    </source>
</evidence>
<dbReference type="InterPro" id="IPR029028">
    <property type="entry name" value="Alpha/beta_knot_MTases"/>
</dbReference>
<evidence type="ECO:0000256" key="1">
    <source>
        <dbReference type="ARBA" id="ARBA00008115"/>
    </source>
</evidence>
<keyword evidence="2 9" id="KW-0690">Ribosome biogenesis</keyword>
<dbReference type="Proteomes" id="UP000001068">
    <property type="component" value="Chromosome"/>
</dbReference>
<feature type="binding site" evidence="9">
    <location>
        <position position="187"/>
    </location>
    <ligand>
        <name>S-adenosyl-L-methionine</name>
        <dbReference type="ChEBI" id="CHEBI:59789"/>
    </ligand>
</feature>
<evidence type="ECO:0000256" key="3">
    <source>
        <dbReference type="ARBA" id="ARBA00022552"/>
    </source>
</evidence>
<evidence type="ECO:0000256" key="6">
    <source>
        <dbReference type="ARBA" id="ARBA00022691"/>
    </source>
</evidence>
<evidence type="ECO:0000256" key="5">
    <source>
        <dbReference type="ARBA" id="ARBA00022679"/>
    </source>
</evidence>
<evidence type="ECO:0000256" key="9">
    <source>
        <dbReference type="HAMAP-Rule" id="MF_00554"/>
    </source>
</evidence>
<feature type="site" description="Interaction with substrate rRNA" evidence="9">
    <location>
        <position position="104"/>
    </location>
</feature>
<dbReference type="GO" id="GO:0070475">
    <property type="term" value="P:rRNA base methylation"/>
    <property type="evidence" value="ECO:0007669"/>
    <property type="project" value="InterPro"/>
</dbReference>
<dbReference type="HAMAP" id="MF_00554">
    <property type="entry name" value="NEP1"/>
    <property type="match status" value="1"/>
</dbReference>
<gene>
    <name evidence="9" type="primary">nep1</name>
    <name evidence="10" type="ordered locus">Desmu_1123</name>
</gene>
<dbReference type="EMBL" id="CP002363">
    <property type="protein sequence ID" value="ADV65425.1"/>
    <property type="molecule type" value="Genomic_DNA"/>
</dbReference>
<keyword evidence="5 9" id="KW-0808">Transferase</keyword>